<protein>
    <submittedName>
        <fullName evidence="1">Uncharacterized protein</fullName>
    </submittedName>
</protein>
<gene>
    <name evidence="1" type="ORF">K441DRAFT_595519</name>
</gene>
<evidence type="ECO:0000313" key="1">
    <source>
        <dbReference type="EMBL" id="OCK87167.1"/>
    </source>
</evidence>
<name>A0ACC8ELS8_9PEZI</name>
<organism evidence="1 2">
    <name type="scientific">Cenococcum geophilum 1.58</name>
    <dbReference type="NCBI Taxonomy" id="794803"/>
    <lineage>
        <taxon>Eukaryota</taxon>
        <taxon>Fungi</taxon>
        <taxon>Dikarya</taxon>
        <taxon>Ascomycota</taxon>
        <taxon>Pezizomycotina</taxon>
        <taxon>Dothideomycetes</taxon>
        <taxon>Pleosporomycetidae</taxon>
        <taxon>Gloniales</taxon>
        <taxon>Gloniaceae</taxon>
        <taxon>Cenococcum</taxon>
    </lineage>
</organism>
<sequence length="62" mass="7214">MQLKIIFPTIIDSYKRDALLKNILLIPCLIPTLRSYFENLKYLKPCYTILKQLLGSKQNGTI</sequence>
<reference evidence="1 2" key="1">
    <citation type="journal article" date="2016" name="Nat. Commun.">
        <title>Ectomycorrhizal ecology is imprinted in the genome of the dominant symbiotic fungus Cenococcum geophilum.</title>
        <authorList>
            <consortium name="DOE Joint Genome Institute"/>
            <person name="Peter M."/>
            <person name="Kohler A."/>
            <person name="Ohm R.A."/>
            <person name="Kuo A."/>
            <person name="Krutzmann J."/>
            <person name="Morin E."/>
            <person name="Arend M."/>
            <person name="Barry K.W."/>
            <person name="Binder M."/>
            <person name="Choi C."/>
            <person name="Clum A."/>
            <person name="Copeland A."/>
            <person name="Grisel N."/>
            <person name="Haridas S."/>
            <person name="Kipfer T."/>
            <person name="LaButti K."/>
            <person name="Lindquist E."/>
            <person name="Lipzen A."/>
            <person name="Maire R."/>
            <person name="Meier B."/>
            <person name="Mihaltcheva S."/>
            <person name="Molinier V."/>
            <person name="Murat C."/>
            <person name="Poggeler S."/>
            <person name="Quandt C.A."/>
            <person name="Sperisen C."/>
            <person name="Tritt A."/>
            <person name="Tisserant E."/>
            <person name="Crous P.W."/>
            <person name="Henrissat B."/>
            <person name="Nehls U."/>
            <person name="Egli S."/>
            <person name="Spatafora J.W."/>
            <person name="Grigoriev I.V."/>
            <person name="Martin F.M."/>
        </authorList>
    </citation>
    <scope>NUCLEOTIDE SEQUENCE [LARGE SCALE GENOMIC DNA]</scope>
    <source>
        <strain evidence="1 2">1.58</strain>
    </source>
</reference>
<dbReference type="EMBL" id="KV748267">
    <property type="protein sequence ID" value="OCK87167.1"/>
    <property type="molecule type" value="Genomic_DNA"/>
</dbReference>
<dbReference type="Proteomes" id="UP000250078">
    <property type="component" value="Unassembled WGS sequence"/>
</dbReference>
<accession>A0ACC8ELS8</accession>
<proteinExistence type="predicted"/>
<evidence type="ECO:0000313" key="2">
    <source>
        <dbReference type="Proteomes" id="UP000250078"/>
    </source>
</evidence>
<keyword evidence="2" id="KW-1185">Reference proteome</keyword>